<dbReference type="PANTHER" id="PTHR38075:SF1">
    <property type="entry name" value="DUF4139 DOMAIN-CONTAINING PROTEIN"/>
    <property type="match status" value="1"/>
</dbReference>
<dbReference type="AlphaFoldDB" id="A0A381UN56"/>
<reference evidence="1" key="1">
    <citation type="submission" date="2018-05" db="EMBL/GenBank/DDBJ databases">
        <authorList>
            <person name="Lanie J.A."/>
            <person name="Ng W.-L."/>
            <person name="Kazmierczak K.M."/>
            <person name="Andrzejewski T.M."/>
            <person name="Davidsen T.M."/>
            <person name="Wayne K.J."/>
            <person name="Tettelin H."/>
            <person name="Glass J.I."/>
            <person name="Rusch D."/>
            <person name="Podicherti R."/>
            <person name="Tsui H.-C.T."/>
            <person name="Winkler M.E."/>
        </authorList>
    </citation>
    <scope>NUCLEOTIDE SEQUENCE</scope>
</reference>
<evidence type="ECO:0008006" key="2">
    <source>
        <dbReference type="Google" id="ProtNLM"/>
    </source>
</evidence>
<evidence type="ECO:0000313" key="1">
    <source>
        <dbReference type="EMBL" id="SVA28253.1"/>
    </source>
</evidence>
<organism evidence="1">
    <name type="scientific">marine metagenome</name>
    <dbReference type="NCBI Taxonomy" id="408172"/>
    <lineage>
        <taxon>unclassified sequences</taxon>
        <taxon>metagenomes</taxon>
        <taxon>ecological metagenomes</taxon>
    </lineage>
</organism>
<accession>A0A381UN56</accession>
<gene>
    <name evidence="1" type="ORF">METZ01_LOCUS81107</name>
</gene>
<dbReference type="EMBL" id="UINC01006559">
    <property type="protein sequence ID" value="SVA28253.1"/>
    <property type="molecule type" value="Genomic_DNA"/>
</dbReference>
<dbReference type="PANTHER" id="PTHR38075">
    <property type="entry name" value="DUF4139 DOMAIN-CONTAINING PROTEIN"/>
    <property type="match status" value="1"/>
</dbReference>
<protein>
    <recommendedName>
        <fullName evidence="2">DUF4139 domain-containing protein</fullName>
    </recommendedName>
</protein>
<name>A0A381UN56_9ZZZZ</name>
<sequence length="421" mass="47888">MTVYKDGTALVKQKIIWNNIPKGKSLIKYDDIPRSIHKDTPFINFDNTQVLSQRFVDKIFSSDEYFKSKEGSLISLKPKNEKAISGKLLEISKKIITIQSKNGIRSFNKENIEYIESKDKINSPNFSPYLSWHIKTNKAGILKGDLVYKLSNVSWNTIYRLIINGQVNGELVAEAVIFNNSSKDYINTNIQLVEGKLNNVKPVRSHSSSKLSMERYAAPEMKQASLGDYHIYDAGNIKKLIAKESMTVRMYGPLSVDYQKIYVFENAERQQKEEPLKVELTLSNTEVHGLGIPLPAGKIDMYTFSGAGGIEYIGSDQMGQVPKGESSTVQAGYAFDITGKRKVLNYDRQRKSEEAVIEVSINNTRTDPVQIKIVEHINGDWVIKDQSHDYQKEDASTIHFLISLEPGKKEYITYTYKKEWK</sequence>
<proteinExistence type="predicted"/>